<dbReference type="InParanoid" id="A0A6P8ZX64"/>
<keyword evidence="9" id="KW-0012">Acyltransferase</keyword>
<evidence type="ECO:0000256" key="5">
    <source>
        <dbReference type="ARBA" id="ARBA00015043"/>
    </source>
</evidence>
<dbReference type="InterPro" id="IPR016181">
    <property type="entry name" value="Acyl_CoA_acyltransferase"/>
</dbReference>
<comment type="catalytic activity">
    <reaction evidence="11">
        <text>N-terminal L-seryl-[histone H4] + acetyl-CoA = N-terminal N(alpha)-acetyl-L-seryl-[histone H4] + CoA + H(+)</text>
        <dbReference type="Rhea" id="RHEA:50596"/>
        <dbReference type="Rhea" id="RHEA-COMP:12740"/>
        <dbReference type="Rhea" id="RHEA-COMP:12743"/>
        <dbReference type="ChEBI" id="CHEBI:15378"/>
        <dbReference type="ChEBI" id="CHEBI:57287"/>
        <dbReference type="ChEBI" id="CHEBI:57288"/>
        <dbReference type="ChEBI" id="CHEBI:64738"/>
        <dbReference type="ChEBI" id="CHEBI:83690"/>
        <dbReference type="EC" id="2.3.1.257"/>
    </reaction>
</comment>
<dbReference type="PROSITE" id="PS51186">
    <property type="entry name" value="GNAT"/>
    <property type="match status" value="1"/>
</dbReference>
<comment type="subcellular location">
    <subcellularLocation>
        <location evidence="2">Cytoplasm</location>
    </subcellularLocation>
    <subcellularLocation>
        <location evidence="1">Nucleus</location>
    </subcellularLocation>
</comment>
<feature type="domain" description="N-acetyltransferase" evidence="12">
    <location>
        <begin position="72"/>
        <end position="216"/>
    </location>
</feature>
<comment type="similarity">
    <text evidence="3">Belongs to the acetyltransferase family. NAA40 subfamily.</text>
</comment>
<keyword evidence="8" id="KW-0539">Nucleus</keyword>
<dbReference type="GO" id="GO:0005634">
    <property type="term" value="C:nucleus"/>
    <property type="evidence" value="ECO:0007669"/>
    <property type="project" value="UniProtKB-SubCell"/>
</dbReference>
<dbReference type="FunCoup" id="A0A6P8ZX64">
    <property type="interactions" value="2003"/>
</dbReference>
<dbReference type="OrthoDB" id="424551at2759"/>
<dbReference type="SUPFAM" id="SSF55729">
    <property type="entry name" value="Acyl-CoA N-acyltransferases (Nat)"/>
    <property type="match status" value="1"/>
</dbReference>
<dbReference type="CTD" id="79829"/>
<accession>A0A6P8ZX64</accession>
<evidence type="ECO:0000313" key="14">
    <source>
        <dbReference type="RefSeq" id="XP_034249993.1"/>
    </source>
</evidence>
<dbReference type="GeneID" id="117650575"/>
<dbReference type="RefSeq" id="XP_034249993.1">
    <property type="nucleotide sequence ID" value="XM_034394102.1"/>
</dbReference>
<dbReference type="Gene3D" id="3.40.630.30">
    <property type="match status" value="1"/>
</dbReference>
<organism evidence="14">
    <name type="scientific">Thrips palmi</name>
    <name type="common">Melon thrips</name>
    <dbReference type="NCBI Taxonomy" id="161013"/>
    <lineage>
        <taxon>Eukaryota</taxon>
        <taxon>Metazoa</taxon>
        <taxon>Ecdysozoa</taxon>
        <taxon>Arthropoda</taxon>
        <taxon>Hexapoda</taxon>
        <taxon>Insecta</taxon>
        <taxon>Pterygota</taxon>
        <taxon>Neoptera</taxon>
        <taxon>Paraneoptera</taxon>
        <taxon>Thysanoptera</taxon>
        <taxon>Terebrantia</taxon>
        <taxon>Thripoidea</taxon>
        <taxon>Thripidae</taxon>
        <taxon>Thrips</taxon>
    </lineage>
</organism>
<dbReference type="GO" id="GO:0010485">
    <property type="term" value="F:histone H4 acetyltransferase activity"/>
    <property type="evidence" value="ECO:0007669"/>
    <property type="project" value="InterPro"/>
</dbReference>
<dbReference type="Proteomes" id="UP000515158">
    <property type="component" value="Unplaced"/>
</dbReference>
<evidence type="ECO:0000256" key="1">
    <source>
        <dbReference type="ARBA" id="ARBA00004123"/>
    </source>
</evidence>
<evidence type="ECO:0000256" key="11">
    <source>
        <dbReference type="ARBA" id="ARBA00049524"/>
    </source>
</evidence>
<dbReference type="GO" id="GO:0005737">
    <property type="term" value="C:cytoplasm"/>
    <property type="evidence" value="ECO:0007669"/>
    <property type="project" value="UniProtKB-SubCell"/>
</dbReference>
<evidence type="ECO:0000256" key="10">
    <source>
        <dbReference type="ARBA" id="ARBA00047821"/>
    </source>
</evidence>
<keyword evidence="6" id="KW-0963">Cytoplasm</keyword>
<evidence type="ECO:0000256" key="2">
    <source>
        <dbReference type="ARBA" id="ARBA00004496"/>
    </source>
</evidence>
<keyword evidence="7" id="KW-0808">Transferase</keyword>
<evidence type="ECO:0000313" key="13">
    <source>
        <dbReference type="Proteomes" id="UP000515158"/>
    </source>
</evidence>
<dbReference type="InterPro" id="IPR039949">
    <property type="entry name" value="NAA40"/>
</dbReference>
<dbReference type="PANTHER" id="PTHR20531:SF1">
    <property type="entry name" value="N-ALPHA-ACETYLTRANSFERASE 40"/>
    <property type="match status" value="1"/>
</dbReference>
<dbReference type="Pfam" id="PF00583">
    <property type="entry name" value="Acetyltransf_1"/>
    <property type="match status" value="1"/>
</dbReference>
<gene>
    <name evidence="14" type="primary">LOC117650575</name>
</gene>
<sequence>MGNKQKLSGKDRRAAVREEKKKALASRALVAKAKEKRDPLDELSMSLKMSLVGFDAVITSSHWCTLDKETQEWILKLEETNVKEMYEKSDWGWNGKVKQEEMTDEDARYLIARSTEGKPLGFSHFRFDMDFDDEVLYCYELQIEEHARRRGLGCFMLRVLEELTIHYNMKKTMLTVFKHNHPGRTFFKKNGYKLDETSPEDDDEEEEACYEILSKYNLKFDPPVV</sequence>
<dbReference type="GO" id="GO:0043998">
    <property type="term" value="F:histone H2A acetyltransferase activity"/>
    <property type="evidence" value="ECO:0007669"/>
    <property type="project" value="InterPro"/>
</dbReference>
<name>A0A6P8ZX64_THRPL</name>
<dbReference type="CDD" id="cd04301">
    <property type="entry name" value="NAT_SF"/>
    <property type="match status" value="1"/>
</dbReference>
<evidence type="ECO:0000256" key="9">
    <source>
        <dbReference type="ARBA" id="ARBA00023315"/>
    </source>
</evidence>
<evidence type="ECO:0000256" key="7">
    <source>
        <dbReference type="ARBA" id="ARBA00022679"/>
    </source>
</evidence>
<dbReference type="KEGG" id="tpal:117650575"/>
<dbReference type="PANTHER" id="PTHR20531">
    <property type="entry name" value="N-ALPHA-ACETYLTRANSFERASE 40"/>
    <property type="match status" value="1"/>
</dbReference>
<protein>
    <recommendedName>
        <fullName evidence="5">N-alpha-acetyltransferase 40</fullName>
        <ecNumber evidence="4">2.3.1.257</ecNumber>
    </recommendedName>
</protein>
<evidence type="ECO:0000259" key="12">
    <source>
        <dbReference type="PROSITE" id="PS51186"/>
    </source>
</evidence>
<dbReference type="InterPro" id="IPR000182">
    <property type="entry name" value="GNAT_dom"/>
</dbReference>
<dbReference type="EC" id="2.3.1.257" evidence="4"/>
<evidence type="ECO:0000256" key="3">
    <source>
        <dbReference type="ARBA" id="ARBA00008870"/>
    </source>
</evidence>
<reference evidence="14" key="1">
    <citation type="submission" date="2025-08" db="UniProtKB">
        <authorList>
            <consortium name="RefSeq"/>
        </authorList>
    </citation>
    <scope>IDENTIFICATION</scope>
    <source>
        <tissue evidence="14">Total insect</tissue>
    </source>
</reference>
<evidence type="ECO:0000256" key="8">
    <source>
        <dbReference type="ARBA" id="ARBA00023242"/>
    </source>
</evidence>
<evidence type="ECO:0000256" key="6">
    <source>
        <dbReference type="ARBA" id="ARBA00022490"/>
    </source>
</evidence>
<proteinExistence type="inferred from homology"/>
<evidence type="ECO:0000256" key="4">
    <source>
        <dbReference type="ARBA" id="ARBA00012950"/>
    </source>
</evidence>
<comment type="catalytic activity">
    <reaction evidence="10">
        <text>N-terminal L-seryl-[histone H2A] + acetyl-CoA = N-terminal N(alpha)-acetyl-L-seryl-[histone H2A] + CoA + H(+)</text>
        <dbReference type="Rhea" id="RHEA:50600"/>
        <dbReference type="Rhea" id="RHEA-COMP:12742"/>
        <dbReference type="Rhea" id="RHEA-COMP:12744"/>
        <dbReference type="ChEBI" id="CHEBI:15378"/>
        <dbReference type="ChEBI" id="CHEBI:57287"/>
        <dbReference type="ChEBI" id="CHEBI:57288"/>
        <dbReference type="ChEBI" id="CHEBI:64738"/>
        <dbReference type="ChEBI" id="CHEBI:83690"/>
        <dbReference type="EC" id="2.3.1.257"/>
    </reaction>
</comment>
<dbReference type="AlphaFoldDB" id="A0A6P8ZX64"/>
<dbReference type="GO" id="GO:1990189">
    <property type="term" value="F:protein N-terminal-serine acetyltransferase activity"/>
    <property type="evidence" value="ECO:0007669"/>
    <property type="project" value="UniProtKB-EC"/>
</dbReference>
<keyword evidence="13" id="KW-1185">Reference proteome</keyword>